<dbReference type="Proteomes" id="UP000887566">
    <property type="component" value="Unplaced"/>
</dbReference>
<name>A0A914V322_9BILA</name>
<evidence type="ECO:0000313" key="2">
    <source>
        <dbReference type="WBParaSite" id="PSAMB.scaffold14881size1750.g36281.t1"/>
    </source>
</evidence>
<dbReference type="WBParaSite" id="PSAMB.scaffold14881size1750.g36281.t1">
    <property type="protein sequence ID" value="PSAMB.scaffold14881size1750.g36281.t1"/>
    <property type="gene ID" value="PSAMB.scaffold14881size1750.g36281"/>
</dbReference>
<proteinExistence type="predicted"/>
<accession>A0A914V322</accession>
<keyword evidence="1" id="KW-1185">Reference proteome</keyword>
<sequence>LEQKILASPTYGGREPTKAPEAPKFDYANVVRRILKGYEVDWRRTMRGDAIAIDPLLPLIPGLEEKLAEWEISVRSRIRDIVEAHLSKNQ</sequence>
<organism evidence="1 2">
    <name type="scientific">Plectus sambesii</name>
    <dbReference type="NCBI Taxonomy" id="2011161"/>
    <lineage>
        <taxon>Eukaryota</taxon>
        <taxon>Metazoa</taxon>
        <taxon>Ecdysozoa</taxon>
        <taxon>Nematoda</taxon>
        <taxon>Chromadorea</taxon>
        <taxon>Plectida</taxon>
        <taxon>Plectina</taxon>
        <taxon>Plectoidea</taxon>
        <taxon>Plectidae</taxon>
        <taxon>Plectus</taxon>
    </lineage>
</organism>
<dbReference type="AlphaFoldDB" id="A0A914V322"/>
<protein>
    <submittedName>
        <fullName evidence="2">Uncharacterized protein</fullName>
    </submittedName>
</protein>
<reference evidence="2" key="1">
    <citation type="submission" date="2022-11" db="UniProtKB">
        <authorList>
            <consortium name="WormBaseParasite"/>
        </authorList>
    </citation>
    <scope>IDENTIFICATION</scope>
</reference>
<evidence type="ECO:0000313" key="1">
    <source>
        <dbReference type="Proteomes" id="UP000887566"/>
    </source>
</evidence>